<feature type="signal peptide" evidence="2">
    <location>
        <begin position="1"/>
        <end position="24"/>
    </location>
</feature>
<comment type="caution">
    <text evidence="3">The sequence shown here is derived from an EMBL/GenBank/DDBJ whole genome shotgun (WGS) entry which is preliminary data.</text>
</comment>
<feature type="transmembrane region" description="Helical" evidence="1">
    <location>
        <begin position="150"/>
        <end position="170"/>
    </location>
</feature>
<reference evidence="3 4" key="1">
    <citation type="submission" date="2023-06" db="EMBL/GenBank/DDBJ databases">
        <title>Alkalimonas sp., MEB004 an alkaliphilic bacterium isolated from Lonar Lake, India.</title>
        <authorList>
            <person name="Joshi A."/>
            <person name="Thite S."/>
        </authorList>
    </citation>
    <scope>NUCLEOTIDE SEQUENCE [LARGE SCALE GENOMIC DNA]</scope>
    <source>
        <strain evidence="3 4">MEB004</strain>
    </source>
</reference>
<organism evidence="3 4">
    <name type="scientific">Alkalimonas mucilaginosa</name>
    <dbReference type="NCBI Taxonomy" id="3057676"/>
    <lineage>
        <taxon>Bacteria</taxon>
        <taxon>Pseudomonadati</taxon>
        <taxon>Pseudomonadota</taxon>
        <taxon>Gammaproteobacteria</taxon>
        <taxon>Alkalimonas</taxon>
    </lineage>
</organism>
<dbReference type="EMBL" id="JAUGZK010000001">
    <property type="protein sequence ID" value="MEE2022940.1"/>
    <property type="molecule type" value="Genomic_DNA"/>
</dbReference>
<dbReference type="Proteomes" id="UP001339167">
    <property type="component" value="Unassembled WGS sequence"/>
</dbReference>
<protein>
    <submittedName>
        <fullName evidence="3">PEP-CTERM sorting domain-containing protein</fullName>
    </submittedName>
</protein>
<sequence>MKKLLLAVLLFGFASLFSQPSAYATPILSQDILLNNNGTIQSIGFVSVNVADSFEWGAPTYAADSWLELELFGFQFMQSFGDTFEALFDINNLVAGFEFLQFDVLDPVSGFAFQGIFDTVLGFGFLDVFSVPDESLIAAFDTVFLGNTSVAVPVPATFGLMLLALFGLALRRRA</sequence>
<evidence type="ECO:0000256" key="2">
    <source>
        <dbReference type="SAM" id="SignalP"/>
    </source>
</evidence>
<keyword evidence="4" id="KW-1185">Reference proteome</keyword>
<gene>
    <name evidence="3" type="ORF">QWF21_01690</name>
</gene>
<proteinExistence type="predicted"/>
<keyword evidence="2" id="KW-0732">Signal</keyword>
<evidence type="ECO:0000256" key="1">
    <source>
        <dbReference type="SAM" id="Phobius"/>
    </source>
</evidence>
<dbReference type="NCBIfam" id="TIGR02595">
    <property type="entry name" value="PEP_CTERM"/>
    <property type="match status" value="1"/>
</dbReference>
<dbReference type="RefSeq" id="WP_330086296.1">
    <property type="nucleotide sequence ID" value="NZ_JAUGZK010000001.1"/>
</dbReference>
<keyword evidence="1" id="KW-1133">Transmembrane helix</keyword>
<name>A0ABU7JBS8_9GAMM</name>
<keyword evidence="1" id="KW-0472">Membrane</keyword>
<evidence type="ECO:0000313" key="4">
    <source>
        <dbReference type="Proteomes" id="UP001339167"/>
    </source>
</evidence>
<keyword evidence="1" id="KW-0812">Transmembrane</keyword>
<evidence type="ECO:0000313" key="3">
    <source>
        <dbReference type="EMBL" id="MEE2022940.1"/>
    </source>
</evidence>
<dbReference type="InterPro" id="IPR013424">
    <property type="entry name" value="Ice-binding_C"/>
</dbReference>
<feature type="chain" id="PRO_5047024060" evidence="2">
    <location>
        <begin position="25"/>
        <end position="174"/>
    </location>
</feature>
<accession>A0ABU7JBS8</accession>